<dbReference type="Gene3D" id="3.90.1580.10">
    <property type="entry name" value="paralog of FGE (formylglycine-generating enzyme)"/>
    <property type="match status" value="1"/>
</dbReference>
<dbReference type="EMBL" id="LAZR01014807">
    <property type="protein sequence ID" value="KKM15862.1"/>
    <property type="molecule type" value="Genomic_DNA"/>
</dbReference>
<reference evidence="4" key="1">
    <citation type="journal article" date="2015" name="Nature">
        <title>Complex archaea that bridge the gap between prokaryotes and eukaryotes.</title>
        <authorList>
            <person name="Spang A."/>
            <person name="Saw J.H."/>
            <person name="Jorgensen S.L."/>
            <person name="Zaremba-Niedzwiedzka K."/>
            <person name="Martijn J."/>
            <person name="Lind A.E."/>
            <person name="van Eijk R."/>
            <person name="Schleper C."/>
            <person name="Guy L."/>
            <person name="Ettema T.J."/>
        </authorList>
    </citation>
    <scope>NUCLEOTIDE SEQUENCE</scope>
</reference>
<dbReference type="InterPro" id="IPR051043">
    <property type="entry name" value="Sulfatase_Mod_Factor_Kinase"/>
</dbReference>
<feature type="transmembrane region" description="Helical" evidence="2">
    <location>
        <begin position="319"/>
        <end position="336"/>
    </location>
</feature>
<feature type="region of interest" description="Disordered" evidence="1">
    <location>
        <begin position="202"/>
        <end position="222"/>
    </location>
</feature>
<dbReference type="InterPro" id="IPR013424">
    <property type="entry name" value="Ice-binding_C"/>
</dbReference>
<evidence type="ECO:0000256" key="2">
    <source>
        <dbReference type="SAM" id="Phobius"/>
    </source>
</evidence>
<dbReference type="AlphaFoldDB" id="A0A0F9HL09"/>
<protein>
    <recommendedName>
        <fullName evidence="3">Sulfatase-modifying factor enzyme-like domain-containing protein</fullName>
    </recommendedName>
</protein>
<dbReference type="PANTHER" id="PTHR23150:SF19">
    <property type="entry name" value="FORMYLGLYCINE-GENERATING ENZYME"/>
    <property type="match status" value="1"/>
</dbReference>
<gene>
    <name evidence="4" type="ORF">LCGC14_1691750</name>
</gene>
<dbReference type="InterPro" id="IPR016187">
    <property type="entry name" value="CTDL_fold"/>
</dbReference>
<evidence type="ECO:0000256" key="1">
    <source>
        <dbReference type="SAM" id="MobiDB-lite"/>
    </source>
</evidence>
<dbReference type="NCBIfam" id="TIGR02595">
    <property type="entry name" value="PEP_CTERM"/>
    <property type="match status" value="1"/>
</dbReference>
<name>A0A0F9HL09_9ZZZZ</name>
<organism evidence="4">
    <name type="scientific">marine sediment metagenome</name>
    <dbReference type="NCBI Taxonomy" id="412755"/>
    <lineage>
        <taxon>unclassified sequences</taxon>
        <taxon>metagenomes</taxon>
        <taxon>ecological metagenomes</taxon>
    </lineage>
</organism>
<dbReference type="InterPro" id="IPR042095">
    <property type="entry name" value="SUMF_sf"/>
</dbReference>
<dbReference type="Pfam" id="PF03781">
    <property type="entry name" value="FGE-sulfatase"/>
    <property type="match status" value="1"/>
</dbReference>
<proteinExistence type="predicted"/>
<evidence type="ECO:0000313" key="4">
    <source>
        <dbReference type="EMBL" id="KKM15862.1"/>
    </source>
</evidence>
<sequence length="340" mass="36845">MFEKFLFRFVAMLVAVTLLATTAQAVNIDYVPVGDAGNVADTEIMQDSTTGYGSVADPYLIGTYEVTNAQYIAFLNGVATVGDLNGLYNTSMAGMYGGIDRTGSGTASNPWVYSEKGADANWLNRPVNYVSFYDTLRFSNWLHNGQLAGDPSTTEDGAYDMSLGVSVVRKPGARVFLPSEDEWYKAAYYKGGGDDAGYWDYPTQSDTPPTAESPPGADMSNGSANYWDGDYVDPTYYTTEVGAYDAKPSDSAYGTFDQGGNLWEWNEEDIYGAGSSRGLRGGGWDGDSDYLHASGRYGYGHPTYEGGFIGFRVASVPEPGSITLLVCGLVAGLIWWRRRK</sequence>
<accession>A0A0F9HL09</accession>
<dbReference type="InterPro" id="IPR005532">
    <property type="entry name" value="SUMF_dom"/>
</dbReference>
<feature type="domain" description="Sulfatase-modifying factor enzyme-like" evidence="3">
    <location>
        <begin position="55"/>
        <end position="314"/>
    </location>
</feature>
<evidence type="ECO:0000259" key="3">
    <source>
        <dbReference type="Pfam" id="PF03781"/>
    </source>
</evidence>
<comment type="caution">
    <text evidence="4">The sequence shown here is derived from an EMBL/GenBank/DDBJ whole genome shotgun (WGS) entry which is preliminary data.</text>
</comment>
<dbReference type="PANTHER" id="PTHR23150">
    <property type="entry name" value="SULFATASE MODIFYING FACTOR 1, 2"/>
    <property type="match status" value="1"/>
</dbReference>
<keyword evidence="2" id="KW-0472">Membrane</keyword>
<dbReference type="SUPFAM" id="SSF56436">
    <property type="entry name" value="C-type lectin-like"/>
    <property type="match status" value="1"/>
</dbReference>
<dbReference type="GO" id="GO:0120147">
    <property type="term" value="F:formylglycine-generating oxidase activity"/>
    <property type="evidence" value="ECO:0007669"/>
    <property type="project" value="TreeGrafter"/>
</dbReference>
<keyword evidence="2" id="KW-1133">Transmembrane helix</keyword>
<keyword evidence="2" id="KW-0812">Transmembrane</keyword>